<evidence type="ECO:0000259" key="1">
    <source>
        <dbReference type="Pfam" id="PF19313"/>
    </source>
</evidence>
<dbReference type="RefSeq" id="WP_094547301.1">
    <property type="nucleotide sequence ID" value="NZ_MQWB01000001.1"/>
</dbReference>
<comment type="caution">
    <text evidence="2">The sequence shown here is derived from an EMBL/GenBank/DDBJ whole genome shotgun (WGS) entry which is preliminary data.</text>
</comment>
<dbReference type="Pfam" id="PF19313">
    <property type="entry name" value="DUF5916"/>
    <property type="match status" value="2"/>
</dbReference>
<gene>
    <name evidence="2" type="ORF">BSZ36_07035</name>
</gene>
<protein>
    <recommendedName>
        <fullName evidence="1">DUF5916 domain-containing protein</fullName>
    </recommendedName>
</protein>
<dbReference type="CDD" id="cd09618">
    <property type="entry name" value="CBM9_like_2"/>
    <property type="match status" value="1"/>
</dbReference>
<dbReference type="Gene3D" id="2.60.40.1190">
    <property type="match status" value="1"/>
</dbReference>
<feature type="domain" description="DUF5916" evidence="1">
    <location>
        <begin position="695"/>
        <end position="787"/>
    </location>
</feature>
<evidence type="ECO:0000313" key="2">
    <source>
        <dbReference type="EMBL" id="OZC02747.1"/>
    </source>
</evidence>
<dbReference type="Proteomes" id="UP000216446">
    <property type="component" value="Unassembled WGS sequence"/>
</dbReference>
<dbReference type="AlphaFoldDB" id="A0A259TYQ1"/>
<proteinExistence type="predicted"/>
<reference evidence="2 3" key="1">
    <citation type="submission" date="2016-11" db="EMBL/GenBank/DDBJ databases">
        <title>Study of marine rhodopsin-containing bacteria.</title>
        <authorList>
            <person name="Yoshizawa S."/>
            <person name="Kumagai Y."/>
            <person name="Kogure K."/>
        </authorList>
    </citation>
    <scope>NUCLEOTIDE SEQUENCE [LARGE SCALE GENOMIC DNA]</scope>
    <source>
        <strain evidence="2 3">SG-29</strain>
    </source>
</reference>
<dbReference type="InParanoid" id="A0A259TYQ1"/>
<dbReference type="SUPFAM" id="SSF49344">
    <property type="entry name" value="CBD9-like"/>
    <property type="match status" value="1"/>
</dbReference>
<accession>A0A259TYQ1</accession>
<sequence>MLFLLGFLLFTASPFSPDVPRVAAAPAADMSVDGTLNEAAWEAAAPATGFVQFEPTEGAPASQQTRVRVLYAADALYIGAEMLDSRPDLVRQTLSRRDDRGNADAFTVGIDSYNDGRTARLFGVTAAGVQFDAILEGDDEDDSWDAVWASGVRVTPTGWTAELRIPYSQLRFSGRETSWGINFVREVPRLGEESYWSPFSREQADSGIVQFFGQLDGIAGVRPRRLVQAVPYTLASGARGEDPARLGRPAYDAGFDTGADFKIGLTPSVILDATINPDFGQVEADPAELNLSTFETFFSERRPFFLEGTQIFDNGFSRDGALVYTRRIGGASPLIAATKLTGRTARGLSFGGLAAATGEDFDPTRFYGVARLRQEIGEQNYVGATGSVFDATRGQGGARSAVGAVDWRYRVGRDDAYQAEGVLAGSLRDDGASGENGFALYVGFDQVKGYSRFGSGFRVYSPGFQLNDVGRFRETDRVAVNGALIQLWNEGNPFGPFQRLNTFLFSSAAWTYSDGVFRGADAGLSSSGELKGFRDVSFNLSLDGLGGLDVRETRGLGPIQNLASLSASGSISTDTRRNLVAEFGLSGRVDREGGYTIGPEADIDWTASDRVQFRLSAEVGSSQGLRAWAANEGFVRTGDGRLYIGNEASNPSAFTAADVFDTGLSSTDATALLDGFTPIPGLAGIPNAVGYYAPLFGRRDYRSGDLTLRTTVIFRPTISLQLYSQLFAARGQYRDFQLLAAEDELRDFGAYPKRRDFSFASFNANAVFRWEYRPGSSLFVVWQRGMDDDLFEEVRRDGSGPSPFERDALGQVGDLFGRFADDIVLVKLSYLLSR</sequence>
<name>A0A259TYQ1_9BACT</name>
<dbReference type="InterPro" id="IPR045670">
    <property type="entry name" value="DUF5916"/>
</dbReference>
<evidence type="ECO:0000313" key="3">
    <source>
        <dbReference type="Proteomes" id="UP000216446"/>
    </source>
</evidence>
<organism evidence="2 3">
    <name type="scientific">Rubricoccus marinus</name>
    <dbReference type="NCBI Taxonomy" id="716817"/>
    <lineage>
        <taxon>Bacteria</taxon>
        <taxon>Pseudomonadati</taxon>
        <taxon>Rhodothermota</taxon>
        <taxon>Rhodothermia</taxon>
        <taxon>Rhodothermales</taxon>
        <taxon>Rubricoccaceae</taxon>
        <taxon>Rubricoccus</taxon>
    </lineage>
</organism>
<feature type="domain" description="DUF5916" evidence="1">
    <location>
        <begin position="251"/>
        <end position="632"/>
    </location>
</feature>
<keyword evidence="3" id="KW-1185">Reference proteome</keyword>
<dbReference type="OrthoDB" id="9786766at2"/>
<dbReference type="EMBL" id="MQWB01000001">
    <property type="protein sequence ID" value="OZC02747.1"/>
    <property type="molecule type" value="Genomic_DNA"/>
</dbReference>